<gene>
    <name evidence="2" type="ORF">EV192_106369</name>
</gene>
<keyword evidence="3" id="KW-1185">Reference proteome</keyword>
<dbReference type="EMBL" id="SLWS01000006">
    <property type="protein sequence ID" value="TCO56894.1"/>
    <property type="molecule type" value="Genomic_DNA"/>
</dbReference>
<accession>A0A4R2JDA1</accession>
<evidence type="ECO:0000313" key="3">
    <source>
        <dbReference type="Proteomes" id="UP000295680"/>
    </source>
</evidence>
<protein>
    <recommendedName>
        <fullName evidence="1">DUF7192 domain-containing protein</fullName>
    </recommendedName>
</protein>
<dbReference type="InterPro" id="IPR055616">
    <property type="entry name" value="DUF7192"/>
</dbReference>
<sequence>MNIGATYDVSTEDMIKRGKSVVSLVYALERIGLRTELYTDAQAKSMGSGRETAREMVKIKDAADALDPAMVMFAYAHPAFLRGMLLTAMHEHPARIQDSLKVGSAYGIPLKSLANDVFPEGCIILSTVMRSGDHSVSNVEAFVVKHLKDLGLI</sequence>
<proteinExistence type="predicted"/>
<feature type="domain" description="DUF7192" evidence="1">
    <location>
        <begin position="1"/>
        <end position="152"/>
    </location>
</feature>
<dbReference type="Pfam" id="PF23822">
    <property type="entry name" value="DUF7192"/>
    <property type="match status" value="1"/>
</dbReference>
<comment type="caution">
    <text evidence="2">The sequence shown here is derived from an EMBL/GenBank/DDBJ whole genome shotgun (WGS) entry which is preliminary data.</text>
</comment>
<dbReference type="AlphaFoldDB" id="A0A4R2JDA1"/>
<evidence type="ECO:0000259" key="1">
    <source>
        <dbReference type="Pfam" id="PF23822"/>
    </source>
</evidence>
<dbReference type="Proteomes" id="UP000295680">
    <property type="component" value="Unassembled WGS sequence"/>
</dbReference>
<organism evidence="2 3">
    <name type="scientific">Actinocrispum wychmicini</name>
    <dbReference type="NCBI Taxonomy" id="1213861"/>
    <lineage>
        <taxon>Bacteria</taxon>
        <taxon>Bacillati</taxon>
        <taxon>Actinomycetota</taxon>
        <taxon>Actinomycetes</taxon>
        <taxon>Pseudonocardiales</taxon>
        <taxon>Pseudonocardiaceae</taxon>
        <taxon>Actinocrispum</taxon>
    </lineage>
</organism>
<reference evidence="2 3" key="1">
    <citation type="submission" date="2019-03" db="EMBL/GenBank/DDBJ databases">
        <title>Genomic Encyclopedia of Type Strains, Phase IV (KMG-IV): sequencing the most valuable type-strain genomes for metagenomic binning, comparative biology and taxonomic classification.</title>
        <authorList>
            <person name="Goeker M."/>
        </authorList>
    </citation>
    <scope>NUCLEOTIDE SEQUENCE [LARGE SCALE GENOMIC DNA]</scope>
    <source>
        <strain evidence="2 3">DSM 45934</strain>
    </source>
</reference>
<evidence type="ECO:0000313" key="2">
    <source>
        <dbReference type="EMBL" id="TCO56894.1"/>
    </source>
</evidence>
<name>A0A4R2JDA1_9PSEU</name>